<keyword evidence="2" id="KW-0217">Developmental protein</keyword>
<dbReference type="InterPro" id="IPR036390">
    <property type="entry name" value="WH_DNA-bd_sf"/>
</dbReference>
<evidence type="ECO:0000256" key="1">
    <source>
        <dbReference type="ARBA" id="ARBA00004123"/>
    </source>
</evidence>
<keyword evidence="4" id="KW-0805">Transcription regulation</keyword>
<sequence length="1027" mass="113056">MRLASLDQRSGPNPGLFWSLWLCLSVMPMKRSSSSASENLFLLHPFSRSLSSSPEEASTDVSGRTPFHRENDSGIKSGEFKPLTHMHHTAALHFTAYLLVSARTESRRRLDEVFMLPSLSEDSNDTPSSEEEPDLTSDLRQNFSSGRRSVSQLIKNKKKQMQLTLQWLEENYIVCEGVCLPRCILYAHYLDFCRKEKLEPACAATFGKTIRQKFPLLTTRRLGTRGHSKYHYYGIGIKESSAYYHSVYSGKGLTRFSGSKLKNEGGFTRKYSLSSKTGTLLPDFPSAQHLVLHGGVSREKVGLRFSVTLCSADPLRLHGRLLPQVDTLIMMYKTHCQCILDNAINVNFEEIQNFLLHFWQGMPNHLLPLLQTPVIVNVFCVCDSILYKVLMDVLIPATMQEMPESLLADIRSFAKHWEHWLASSLENLPECLAAKKLPIARRFVSSLKRQTSFLHLAQIARPALFDQAVVTSMVQDIDQVDLSSISSQPVLSMTAPRSLDSDLYSEYDSISIFQELKELLRKNATVESFIEWLDSVVEQKVIKPGKQTGRSVRKRAQDFLLRWSFFGARVMHNLTLNNASSFGSFHLIRMLLDEYILLALETQFNNEKEDDLQNLLDKCMKNPGARKATYAASPSSCFLANRSKGPPAPDQSVKNESVGEATLATNQQQSLEVRGGVYEGEEGFTASAGREDFAQVAGPLMTPPISPAALMHRDSVINQGPMVGGPSPSLPPSSSSLPPSSVMTQPSSSYPDGLYPCLSLTSAGFCPAGGGSSAPNYHAGLRSALIWRAGLSCFWIRFMTRSPVLGSRSQTESLAPVQPLNLPRYPPISGPHMSKNMFYGHHAASTNHSFSSVPRPVSNYIPSSDSAQPNPGLDPQILEPVEGFGFAGGELNLVGVGCQGQPYPGHSGYYGDGGYVDGHRVDQHVSVISSVSSLRSYSFSEVHDPLNILDEPGKKLTGSFFSQADPRAEHSLPPSGSASCMFGLSSPFSQDTLLPQQCVAPPPEVQDLVSALPPINTVFMGAGGVQR</sequence>
<evidence type="ECO:0000256" key="5">
    <source>
        <dbReference type="ARBA" id="ARBA00023125"/>
    </source>
</evidence>
<dbReference type="InterPro" id="IPR036388">
    <property type="entry name" value="WH-like_DNA-bd_sf"/>
</dbReference>
<feature type="compositionally biased region" description="Acidic residues" evidence="10">
    <location>
        <begin position="122"/>
        <end position="135"/>
    </location>
</feature>
<dbReference type="SUPFAM" id="SSF46785">
    <property type="entry name" value="Winged helix' DNA-binding domain"/>
    <property type="match status" value="1"/>
</dbReference>
<dbReference type="InterPro" id="IPR003150">
    <property type="entry name" value="DNA-bd_RFX"/>
</dbReference>
<proteinExistence type="predicted"/>
<dbReference type="InterPro" id="IPR039779">
    <property type="entry name" value="RFX-like"/>
</dbReference>
<dbReference type="GO" id="GO:0000978">
    <property type="term" value="F:RNA polymerase II cis-regulatory region sequence-specific DNA binding"/>
    <property type="evidence" value="ECO:0007669"/>
    <property type="project" value="TreeGrafter"/>
</dbReference>
<evidence type="ECO:0000256" key="4">
    <source>
        <dbReference type="ARBA" id="ARBA00023015"/>
    </source>
</evidence>
<name>A0A834F350_ORYME</name>
<comment type="subcellular location">
    <subcellularLocation>
        <location evidence="1">Nucleus</location>
    </subcellularLocation>
</comment>
<evidence type="ECO:0000259" key="11">
    <source>
        <dbReference type="PROSITE" id="PS51526"/>
    </source>
</evidence>
<dbReference type="Pfam" id="PF25340">
    <property type="entry name" value="BCD_RFX"/>
    <property type="match status" value="1"/>
</dbReference>
<dbReference type="GO" id="GO:0000981">
    <property type="term" value="F:DNA-binding transcription factor activity, RNA polymerase II-specific"/>
    <property type="evidence" value="ECO:0007669"/>
    <property type="project" value="TreeGrafter"/>
</dbReference>
<dbReference type="AlphaFoldDB" id="A0A834F350"/>
<evidence type="ECO:0000256" key="8">
    <source>
        <dbReference type="ARBA" id="ARBA00072476"/>
    </source>
</evidence>
<organism evidence="12 13">
    <name type="scientific">Oryzias melastigma</name>
    <name type="common">Marine medaka</name>
    <dbReference type="NCBI Taxonomy" id="30732"/>
    <lineage>
        <taxon>Eukaryota</taxon>
        <taxon>Metazoa</taxon>
        <taxon>Chordata</taxon>
        <taxon>Craniata</taxon>
        <taxon>Vertebrata</taxon>
        <taxon>Euteleostomi</taxon>
        <taxon>Actinopterygii</taxon>
        <taxon>Neopterygii</taxon>
        <taxon>Teleostei</taxon>
        <taxon>Neoteleostei</taxon>
        <taxon>Acanthomorphata</taxon>
        <taxon>Ovalentaria</taxon>
        <taxon>Atherinomorphae</taxon>
        <taxon>Beloniformes</taxon>
        <taxon>Adrianichthyidae</taxon>
        <taxon>Oryziinae</taxon>
        <taxon>Oryzias</taxon>
    </lineage>
</organism>
<dbReference type="InterPro" id="IPR057321">
    <property type="entry name" value="RFX1-4/6/8-like_BCD"/>
</dbReference>
<keyword evidence="6" id="KW-0804">Transcription</keyword>
<feature type="region of interest" description="Disordered" evidence="10">
    <location>
        <begin position="119"/>
        <end position="141"/>
    </location>
</feature>
<gene>
    <name evidence="12" type="ORF">FQA47_003911</name>
</gene>
<feature type="compositionally biased region" description="Low complexity" evidence="10">
    <location>
        <begin position="732"/>
        <end position="741"/>
    </location>
</feature>
<dbReference type="FunFam" id="1.10.10.10:FF:000211">
    <property type="entry name" value="Regulatory factor X, 6"/>
    <property type="match status" value="1"/>
</dbReference>
<comment type="caution">
    <text evidence="12">The sequence shown here is derived from an EMBL/GenBank/DDBJ whole genome shotgun (WGS) entry which is preliminary data.</text>
</comment>
<feature type="region of interest" description="Disordered" evidence="10">
    <location>
        <begin position="717"/>
        <end position="747"/>
    </location>
</feature>
<keyword evidence="3" id="KW-0221">Differentiation</keyword>
<dbReference type="EMBL" id="WKFB01000437">
    <property type="protein sequence ID" value="KAF6723125.1"/>
    <property type="molecule type" value="Genomic_DNA"/>
</dbReference>
<reference evidence="12" key="1">
    <citation type="journal article" name="BMC Genomics">
        <title>Long-read sequencing and de novo genome assembly of marine medaka (Oryzias melastigma).</title>
        <authorList>
            <person name="Liang P."/>
            <person name="Saqib H.S.A."/>
            <person name="Ni X."/>
            <person name="Shen Y."/>
        </authorList>
    </citation>
    <scope>NUCLEOTIDE SEQUENCE</scope>
    <source>
        <strain evidence="12">Bigg-433</strain>
    </source>
</reference>
<dbReference type="GO" id="GO:0030154">
    <property type="term" value="P:cell differentiation"/>
    <property type="evidence" value="ECO:0007669"/>
    <property type="project" value="UniProtKB-KW"/>
</dbReference>
<dbReference type="GO" id="GO:0005634">
    <property type="term" value="C:nucleus"/>
    <property type="evidence" value="ECO:0007669"/>
    <property type="project" value="UniProtKB-SubCell"/>
</dbReference>
<evidence type="ECO:0000256" key="10">
    <source>
        <dbReference type="SAM" id="MobiDB-lite"/>
    </source>
</evidence>
<keyword evidence="7" id="KW-0539">Nucleus</keyword>
<evidence type="ECO:0000313" key="13">
    <source>
        <dbReference type="Proteomes" id="UP000646548"/>
    </source>
</evidence>
<evidence type="ECO:0000256" key="6">
    <source>
        <dbReference type="ARBA" id="ARBA00023163"/>
    </source>
</evidence>
<evidence type="ECO:0000313" key="12">
    <source>
        <dbReference type="EMBL" id="KAF6723125.1"/>
    </source>
</evidence>
<evidence type="ECO:0000256" key="7">
    <source>
        <dbReference type="ARBA" id="ARBA00023242"/>
    </source>
</evidence>
<keyword evidence="5 12" id="KW-0238">DNA-binding</keyword>
<dbReference type="Proteomes" id="UP000646548">
    <property type="component" value="Unassembled WGS sequence"/>
</dbReference>
<dbReference type="GO" id="GO:0031018">
    <property type="term" value="P:endocrine pancreas development"/>
    <property type="evidence" value="ECO:0007669"/>
    <property type="project" value="UniProtKB-ARBA"/>
</dbReference>
<evidence type="ECO:0000256" key="2">
    <source>
        <dbReference type="ARBA" id="ARBA00022473"/>
    </source>
</evidence>
<dbReference type="PANTHER" id="PTHR12619">
    <property type="entry name" value="RFX TRANSCRIPTION FACTOR FAMILY"/>
    <property type="match status" value="1"/>
</dbReference>
<feature type="domain" description="RFX-type winged-helix" evidence="11">
    <location>
        <begin position="164"/>
        <end position="239"/>
    </location>
</feature>
<dbReference type="PANTHER" id="PTHR12619:SF28">
    <property type="entry name" value="DNA-BINDING PROTEIN RFX6"/>
    <property type="match status" value="1"/>
</dbReference>
<dbReference type="Pfam" id="PF02257">
    <property type="entry name" value="RFX_DNA_binding"/>
    <property type="match status" value="1"/>
</dbReference>
<dbReference type="PROSITE" id="PS51526">
    <property type="entry name" value="RFX_DBD"/>
    <property type="match status" value="1"/>
</dbReference>
<accession>A0A834F350</accession>
<evidence type="ECO:0000256" key="3">
    <source>
        <dbReference type="ARBA" id="ARBA00022782"/>
    </source>
</evidence>
<protein>
    <recommendedName>
        <fullName evidence="8">DNA-binding protein RFX6</fullName>
    </recommendedName>
    <alternativeName>
        <fullName evidence="9">Regulatory factor X 6</fullName>
    </alternativeName>
</protein>
<feature type="region of interest" description="Disordered" evidence="10">
    <location>
        <begin position="49"/>
        <end position="80"/>
    </location>
</feature>
<evidence type="ECO:0000256" key="9">
    <source>
        <dbReference type="ARBA" id="ARBA00077088"/>
    </source>
</evidence>
<dbReference type="Gene3D" id="1.10.10.10">
    <property type="entry name" value="Winged helix-like DNA-binding domain superfamily/Winged helix DNA-binding domain"/>
    <property type="match status" value="1"/>
</dbReference>